<proteinExistence type="predicted"/>
<gene>
    <name evidence="5" type="ORF">JKK62_04785</name>
</gene>
<sequence length="440" mass="48304">MSKSTSKTPSNRSKLTKRILIGVGITLVLVYIVFLFITTNFLGNNNIVTETAFKSKAYDIIESKCLVVRNEEYLTSDASGVMVYNVSDGDKVTSDGVVATAYNSQEDVSSVQQIKELDQRIEYLKSLNAVNNSTNVGIDTLNSQINERMVALMKSVNACDYSNMDTVEQNLLTSILRKQLLTGDQRNFDDKIAELEGQRASLSAASPIGTVKAGSAGYFVSKVDGYENSFDVTKLDEVTAKDIEDASPEQINADSYLGKIVKGVNWYLLCPVTRDEATALSHADESIKVRLPSAIDGEIPARILYVNNNAADNDKAVAVLQCNYMNDALSKLRQENVEIIVNEYEGLKISKSALHDDDITYTAKDDAGNETEKKERVQGVYVQYGMELVFKQVSIVYAGDEFVICNEQPDPGKLLNGTTVALYDKVVTEGGDLFNGKIIS</sequence>
<keyword evidence="1" id="KW-1133">Transmembrane helix</keyword>
<evidence type="ECO:0000259" key="3">
    <source>
        <dbReference type="Pfam" id="PF26012"/>
    </source>
</evidence>
<evidence type="ECO:0000313" key="5">
    <source>
        <dbReference type="EMBL" id="MBK6087971.1"/>
    </source>
</evidence>
<feature type="transmembrane region" description="Helical" evidence="1">
    <location>
        <begin position="20"/>
        <end position="42"/>
    </location>
</feature>
<evidence type="ECO:0000259" key="4">
    <source>
        <dbReference type="Pfam" id="PF26018"/>
    </source>
</evidence>
<evidence type="ECO:0000259" key="2">
    <source>
        <dbReference type="Pfam" id="PF26011"/>
    </source>
</evidence>
<protein>
    <recommendedName>
        <fullName evidence="7">Membrane fusion protein</fullName>
    </recommendedName>
</protein>
<dbReference type="RefSeq" id="WP_186833022.1">
    <property type="nucleotide sequence ID" value="NZ_JAEQMG010000048.1"/>
</dbReference>
<dbReference type="Pfam" id="PF26012">
    <property type="entry name" value="HH_RND_rel"/>
    <property type="match status" value="1"/>
</dbReference>
<dbReference type="Pfam" id="PF26018">
    <property type="entry name" value="BSH_RND_rel"/>
    <property type="match status" value="1"/>
</dbReference>
<dbReference type="InterPro" id="IPR058728">
    <property type="entry name" value="HH_RND-rel"/>
</dbReference>
<dbReference type="AlphaFoldDB" id="A0A934TYY0"/>
<evidence type="ECO:0000313" key="6">
    <source>
        <dbReference type="Proteomes" id="UP000633365"/>
    </source>
</evidence>
<organism evidence="5 6">
    <name type="scientific">Ruminococcus difficilis</name>
    <dbReference type="NCBI Taxonomy" id="2763069"/>
    <lineage>
        <taxon>Bacteria</taxon>
        <taxon>Bacillati</taxon>
        <taxon>Bacillota</taxon>
        <taxon>Clostridia</taxon>
        <taxon>Eubacteriales</taxon>
        <taxon>Oscillospiraceae</taxon>
        <taxon>Ruminococcus</taxon>
    </lineage>
</organism>
<keyword evidence="1" id="KW-0812">Transmembrane</keyword>
<feature type="domain" description="RND related beta-barrel" evidence="2">
    <location>
        <begin position="266"/>
        <end position="342"/>
    </location>
</feature>
<evidence type="ECO:0008006" key="7">
    <source>
        <dbReference type="Google" id="ProtNLM"/>
    </source>
</evidence>
<comment type="caution">
    <text evidence="5">The sequence shown here is derived from an EMBL/GenBank/DDBJ whole genome shotgun (WGS) entry which is preliminary data.</text>
</comment>
<dbReference type="Proteomes" id="UP000633365">
    <property type="component" value="Unassembled WGS sequence"/>
</dbReference>
<reference evidence="5" key="1">
    <citation type="submission" date="2021-01" db="EMBL/GenBank/DDBJ databases">
        <title>Genome public.</title>
        <authorList>
            <person name="Liu C."/>
            <person name="Sun Q."/>
        </authorList>
    </citation>
    <scope>NUCLEOTIDE SEQUENCE</scope>
    <source>
        <strain evidence="5">M6</strain>
    </source>
</reference>
<accession>A0A934TYY0</accession>
<name>A0A934TYY0_9FIRM</name>
<dbReference type="InterPro" id="IPR058729">
    <property type="entry name" value="Beta-barrel_RND-rel"/>
</dbReference>
<feature type="domain" description="RND related barrel-sandwich hybrid" evidence="4">
    <location>
        <begin position="72"/>
        <end position="254"/>
    </location>
</feature>
<dbReference type="EMBL" id="JAEQMG010000048">
    <property type="protein sequence ID" value="MBK6087971.1"/>
    <property type="molecule type" value="Genomic_DNA"/>
</dbReference>
<dbReference type="Pfam" id="PF26011">
    <property type="entry name" value="Beta-barrel_RND_rel"/>
    <property type="match status" value="1"/>
</dbReference>
<keyword evidence="1" id="KW-0472">Membrane</keyword>
<feature type="domain" description="RND related alpha-helical hairpin" evidence="3">
    <location>
        <begin position="111"/>
        <end position="203"/>
    </location>
</feature>
<keyword evidence="6" id="KW-1185">Reference proteome</keyword>
<evidence type="ECO:0000256" key="1">
    <source>
        <dbReference type="SAM" id="Phobius"/>
    </source>
</evidence>
<dbReference type="InterPro" id="IPR058709">
    <property type="entry name" value="BSH_RND-rel"/>
</dbReference>